<evidence type="ECO:0000256" key="2">
    <source>
        <dbReference type="ARBA" id="ARBA00023210"/>
    </source>
</evidence>
<organism evidence="4 5">
    <name type="scientific">Caproiciproducens faecalis</name>
    <dbReference type="NCBI Taxonomy" id="2820301"/>
    <lineage>
        <taxon>Bacteria</taxon>
        <taxon>Bacillati</taxon>
        <taxon>Bacillota</taxon>
        <taxon>Clostridia</taxon>
        <taxon>Eubacteriales</taxon>
        <taxon>Acutalibacteraceae</taxon>
        <taxon>Caproiciproducens</taxon>
    </lineage>
</organism>
<evidence type="ECO:0000256" key="1">
    <source>
        <dbReference type="ARBA" id="ARBA00022618"/>
    </source>
</evidence>
<gene>
    <name evidence="4" type="ORF">J5W02_10215</name>
</gene>
<dbReference type="PANTHER" id="PTHR38429:SF1">
    <property type="entry name" value="SEPTATION PROTEIN SPOVG-RELATED"/>
    <property type="match status" value="1"/>
</dbReference>
<dbReference type="InterPro" id="IPR036751">
    <property type="entry name" value="SpoVG_sf"/>
</dbReference>
<dbReference type="Pfam" id="PF04026">
    <property type="entry name" value="SpoVG"/>
    <property type="match status" value="1"/>
</dbReference>
<evidence type="ECO:0000313" key="4">
    <source>
        <dbReference type="EMBL" id="MBW7573186.1"/>
    </source>
</evidence>
<evidence type="ECO:0000313" key="5">
    <source>
        <dbReference type="Proteomes" id="UP000719942"/>
    </source>
</evidence>
<dbReference type="SUPFAM" id="SSF160537">
    <property type="entry name" value="SpoVG-like"/>
    <property type="match status" value="1"/>
</dbReference>
<dbReference type="Gene3D" id="3.30.1120.40">
    <property type="entry name" value="Stage V sporulation protein G"/>
    <property type="match status" value="1"/>
</dbReference>
<accession>A0ABS7DQ08</accession>
<sequence length="95" mass="11007">MQITKVKVRLIPDKPRLKGVSSITLDGDLTINDIKIIQSDGRFFAEFPKHQFAKKNHLEYIVPLNPKTRHMIEGALLQEYWRVITKERNAEIHAG</sequence>
<comment type="caution">
    <text evidence="4">The sequence shown here is derived from an EMBL/GenBank/DDBJ whole genome shotgun (WGS) entry which is preliminary data.</text>
</comment>
<keyword evidence="5" id="KW-1185">Reference proteome</keyword>
<keyword evidence="3" id="KW-0131">Cell cycle</keyword>
<keyword evidence="2" id="KW-0717">Septation</keyword>
<dbReference type="PANTHER" id="PTHR38429">
    <property type="entry name" value="SEPTATION PROTEIN SPOVG-RELATED"/>
    <property type="match status" value="1"/>
</dbReference>
<reference evidence="4 5" key="1">
    <citation type="submission" date="2021-03" db="EMBL/GenBank/DDBJ databases">
        <title>Caproiciproducens sp. nov. isolated from feces of cow.</title>
        <authorList>
            <person name="Choi J.-Y."/>
        </authorList>
    </citation>
    <scope>NUCLEOTIDE SEQUENCE [LARGE SCALE GENOMIC DNA]</scope>
    <source>
        <strain evidence="4 5">AGMB10547</strain>
    </source>
</reference>
<dbReference type="EMBL" id="JAGFNZ010000003">
    <property type="protein sequence ID" value="MBW7573186.1"/>
    <property type="molecule type" value="Genomic_DNA"/>
</dbReference>
<name>A0ABS7DQ08_9FIRM</name>
<dbReference type="InterPro" id="IPR007170">
    <property type="entry name" value="SpoVG"/>
</dbReference>
<dbReference type="RefSeq" id="WP_219965577.1">
    <property type="nucleotide sequence ID" value="NZ_JAGFNZ010000003.1"/>
</dbReference>
<dbReference type="Proteomes" id="UP000719942">
    <property type="component" value="Unassembled WGS sequence"/>
</dbReference>
<evidence type="ECO:0000256" key="3">
    <source>
        <dbReference type="ARBA" id="ARBA00023306"/>
    </source>
</evidence>
<proteinExistence type="predicted"/>
<keyword evidence="1" id="KW-0132">Cell division</keyword>
<protein>
    <submittedName>
        <fullName evidence="4">SpoVG family protein</fullName>
    </submittedName>
</protein>